<evidence type="ECO:0000256" key="5">
    <source>
        <dbReference type="RuleBase" id="RU004453"/>
    </source>
</evidence>
<dbReference type="PANTHER" id="PTHR45708">
    <property type="entry name" value="ENDOCHITINASE"/>
    <property type="match status" value="1"/>
</dbReference>
<comment type="caution">
    <text evidence="9">The sequence shown here is derived from an EMBL/GenBank/DDBJ whole genome shotgun (WGS) entry which is preliminary data.</text>
</comment>
<dbReference type="GO" id="GO:0005576">
    <property type="term" value="C:extracellular region"/>
    <property type="evidence" value="ECO:0007669"/>
    <property type="project" value="TreeGrafter"/>
</dbReference>
<protein>
    <recommendedName>
        <fullName evidence="1">chitinase</fullName>
        <ecNumber evidence="1">3.2.1.14</ecNumber>
    </recommendedName>
</protein>
<evidence type="ECO:0000256" key="1">
    <source>
        <dbReference type="ARBA" id="ARBA00012729"/>
    </source>
</evidence>
<dbReference type="InterPro" id="IPR001579">
    <property type="entry name" value="Glyco_hydro_18_chit_AS"/>
</dbReference>
<feature type="domain" description="GH18" evidence="8">
    <location>
        <begin position="26"/>
        <end position="341"/>
    </location>
</feature>
<dbReference type="EC" id="3.2.1.14" evidence="1"/>
<dbReference type="InterPro" id="IPR001223">
    <property type="entry name" value="Glyco_hydro18_cat"/>
</dbReference>
<feature type="signal peptide" evidence="7">
    <location>
        <begin position="1"/>
        <end position="25"/>
    </location>
</feature>
<evidence type="ECO:0000259" key="8">
    <source>
        <dbReference type="PROSITE" id="PS51910"/>
    </source>
</evidence>
<evidence type="ECO:0000313" key="9">
    <source>
        <dbReference type="EMBL" id="RLN03688.1"/>
    </source>
</evidence>
<accession>A0A3L6RHV7</accession>
<dbReference type="EMBL" id="PQIB02000008">
    <property type="protein sequence ID" value="RLN03688.1"/>
    <property type="molecule type" value="Genomic_DNA"/>
</dbReference>
<sequence>MPGRALTSFLLTATILAALLATCHSGGIAVYWGQNDGEASLSKTCASSNYKFVNIAFVFKFGKGQTPQLDLSSHCDPSSGGCKGLSKDIHLCQSRGIKVLLSIGGAVGSYGLTSEGDARDVAAYLWNTYLGGTSSSRPLGDAVLDGIDFDIERGGAKYWDRLARDLKNMGKKHGGKGVLLSAAPQCPFPDEWDGGAINTGLLSSTTTRRAKRARAAARSWTPGRGGSRCRRGRSSWDCRHPRARRAPGSCPPAISTPTCCRSSGARPSTAASCSGPSTTATARATAPPSRATSDICRERSIGIRMVSTDGYLCACSCSLSTCYRVGRDFSFERSGQIVQHS</sequence>
<feature type="compositionally biased region" description="Low complexity" evidence="6">
    <location>
        <begin position="276"/>
        <end position="293"/>
    </location>
</feature>
<evidence type="ECO:0000256" key="6">
    <source>
        <dbReference type="SAM" id="MobiDB-lite"/>
    </source>
</evidence>
<reference evidence="10" key="1">
    <citation type="journal article" date="2019" name="Nat. Commun.">
        <title>The genome of broomcorn millet.</title>
        <authorList>
            <person name="Zou C."/>
            <person name="Miki D."/>
            <person name="Li D."/>
            <person name="Tang Q."/>
            <person name="Xiao L."/>
            <person name="Rajput S."/>
            <person name="Deng P."/>
            <person name="Jia W."/>
            <person name="Huang R."/>
            <person name="Zhang M."/>
            <person name="Sun Y."/>
            <person name="Hu J."/>
            <person name="Fu X."/>
            <person name="Schnable P.S."/>
            <person name="Li F."/>
            <person name="Zhang H."/>
            <person name="Feng B."/>
            <person name="Zhu X."/>
            <person name="Liu R."/>
            <person name="Schnable J.C."/>
            <person name="Zhu J.-K."/>
            <person name="Zhang H."/>
        </authorList>
    </citation>
    <scope>NUCLEOTIDE SEQUENCE [LARGE SCALE GENOMIC DNA]</scope>
</reference>
<keyword evidence="7" id="KW-0732">Signal</keyword>
<keyword evidence="10" id="KW-1185">Reference proteome</keyword>
<dbReference type="InterPro" id="IPR017853">
    <property type="entry name" value="GH"/>
</dbReference>
<evidence type="ECO:0000256" key="2">
    <source>
        <dbReference type="ARBA" id="ARBA00022801"/>
    </source>
</evidence>
<feature type="chain" id="PRO_5018036031" description="chitinase" evidence="7">
    <location>
        <begin position="26"/>
        <end position="341"/>
    </location>
</feature>
<evidence type="ECO:0000256" key="7">
    <source>
        <dbReference type="SAM" id="SignalP"/>
    </source>
</evidence>
<dbReference type="PANTHER" id="PTHR45708:SF8">
    <property type="entry name" value="CHITINASE"/>
    <property type="match status" value="1"/>
</dbReference>
<dbReference type="GO" id="GO:0008843">
    <property type="term" value="F:endochitinase activity"/>
    <property type="evidence" value="ECO:0007669"/>
    <property type="project" value="UniProtKB-EC"/>
</dbReference>
<keyword evidence="3 4" id="KW-0326">Glycosidase</keyword>
<gene>
    <name evidence="9" type="ORF">C2845_PM13G14040</name>
</gene>
<name>A0A3L6RHV7_PANMI</name>
<dbReference type="STRING" id="4540.A0A3L6RHV7"/>
<proteinExistence type="inferred from homology"/>
<dbReference type="Gene3D" id="3.20.20.80">
    <property type="entry name" value="Glycosidases"/>
    <property type="match status" value="1"/>
</dbReference>
<comment type="similarity">
    <text evidence="5">Belongs to the glycosyl hydrolase 18 family.</text>
</comment>
<evidence type="ECO:0000256" key="3">
    <source>
        <dbReference type="ARBA" id="ARBA00023295"/>
    </source>
</evidence>
<dbReference type="SUPFAM" id="SSF51445">
    <property type="entry name" value="(Trans)glycosidases"/>
    <property type="match status" value="1"/>
</dbReference>
<evidence type="ECO:0000256" key="4">
    <source>
        <dbReference type="RuleBase" id="RU000489"/>
    </source>
</evidence>
<evidence type="ECO:0000313" key="10">
    <source>
        <dbReference type="Proteomes" id="UP000275267"/>
    </source>
</evidence>
<dbReference type="InterPro" id="IPR050542">
    <property type="entry name" value="Glycosyl_Hydrlase18_Chitinase"/>
</dbReference>
<dbReference type="Pfam" id="PF00704">
    <property type="entry name" value="Glyco_hydro_18"/>
    <property type="match status" value="1"/>
</dbReference>
<feature type="region of interest" description="Disordered" evidence="6">
    <location>
        <begin position="268"/>
        <end position="293"/>
    </location>
</feature>
<dbReference type="PROSITE" id="PS51910">
    <property type="entry name" value="GH18_2"/>
    <property type="match status" value="1"/>
</dbReference>
<dbReference type="GO" id="GO:0005975">
    <property type="term" value="P:carbohydrate metabolic process"/>
    <property type="evidence" value="ECO:0007669"/>
    <property type="project" value="InterPro"/>
</dbReference>
<dbReference type="PROSITE" id="PS01095">
    <property type="entry name" value="GH18_1"/>
    <property type="match status" value="1"/>
</dbReference>
<organism evidence="9 10">
    <name type="scientific">Panicum miliaceum</name>
    <name type="common">Proso millet</name>
    <name type="synonym">Broomcorn millet</name>
    <dbReference type="NCBI Taxonomy" id="4540"/>
    <lineage>
        <taxon>Eukaryota</taxon>
        <taxon>Viridiplantae</taxon>
        <taxon>Streptophyta</taxon>
        <taxon>Embryophyta</taxon>
        <taxon>Tracheophyta</taxon>
        <taxon>Spermatophyta</taxon>
        <taxon>Magnoliopsida</taxon>
        <taxon>Liliopsida</taxon>
        <taxon>Poales</taxon>
        <taxon>Poaceae</taxon>
        <taxon>PACMAD clade</taxon>
        <taxon>Panicoideae</taxon>
        <taxon>Panicodae</taxon>
        <taxon>Paniceae</taxon>
        <taxon>Panicinae</taxon>
        <taxon>Panicum</taxon>
        <taxon>Panicum sect. Panicum</taxon>
    </lineage>
</organism>
<dbReference type="OrthoDB" id="6020543at2759"/>
<dbReference type="Proteomes" id="UP000275267">
    <property type="component" value="Unassembled WGS sequence"/>
</dbReference>
<dbReference type="AlphaFoldDB" id="A0A3L6RHV7"/>
<keyword evidence="2 4" id="KW-0378">Hydrolase</keyword>